<dbReference type="AlphaFoldDB" id="A0A955L3H7"/>
<evidence type="ECO:0000259" key="1">
    <source>
        <dbReference type="Pfam" id="PF08332"/>
    </source>
</evidence>
<name>A0A955L3H7_9BACT</name>
<dbReference type="SUPFAM" id="SSF54427">
    <property type="entry name" value="NTF2-like"/>
    <property type="match status" value="1"/>
</dbReference>
<feature type="domain" description="Calcium/calmodulin-dependent protein kinase II association-domain" evidence="1">
    <location>
        <begin position="5"/>
        <end position="55"/>
    </location>
</feature>
<dbReference type="EMBL" id="JAGQLG010000081">
    <property type="protein sequence ID" value="MCA9382204.1"/>
    <property type="molecule type" value="Genomic_DNA"/>
</dbReference>
<evidence type="ECO:0000313" key="2">
    <source>
        <dbReference type="EMBL" id="MCA9382204.1"/>
    </source>
</evidence>
<evidence type="ECO:0000313" key="3">
    <source>
        <dbReference type="Proteomes" id="UP000782843"/>
    </source>
</evidence>
<accession>A0A955L3H7</accession>
<protein>
    <submittedName>
        <fullName evidence="2">Nuclear transport factor 2 family protein</fullName>
    </submittedName>
</protein>
<dbReference type="Proteomes" id="UP000782843">
    <property type="component" value="Unassembled WGS sequence"/>
</dbReference>
<comment type="caution">
    <text evidence="2">The sequence shown here is derived from an EMBL/GenBank/DDBJ whole genome shotgun (WGS) entry which is preliminary data.</text>
</comment>
<feature type="non-terminal residue" evidence="2">
    <location>
        <position position="1"/>
    </location>
</feature>
<gene>
    <name evidence="2" type="ORF">KC660_02235</name>
</gene>
<reference evidence="2" key="2">
    <citation type="journal article" date="2021" name="Microbiome">
        <title>Successional dynamics and alternative stable states in a saline activated sludge microbial community over 9 years.</title>
        <authorList>
            <person name="Wang Y."/>
            <person name="Ye J."/>
            <person name="Ju F."/>
            <person name="Liu L."/>
            <person name="Boyd J.A."/>
            <person name="Deng Y."/>
            <person name="Parks D.H."/>
            <person name="Jiang X."/>
            <person name="Yin X."/>
            <person name="Woodcroft B.J."/>
            <person name="Tyson G.W."/>
            <person name="Hugenholtz P."/>
            <person name="Polz M.F."/>
            <person name="Zhang T."/>
        </authorList>
    </citation>
    <scope>NUCLEOTIDE SEQUENCE</scope>
    <source>
        <strain evidence="2">HKST-UBA10</strain>
    </source>
</reference>
<dbReference type="GO" id="GO:0004683">
    <property type="term" value="F:calcium/calmodulin-dependent protein kinase activity"/>
    <property type="evidence" value="ECO:0007669"/>
    <property type="project" value="InterPro"/>
</dbReference>
<dbReference type="GO" id="GO:0005516">
    <property type="term" value="F:calmodulin binding"/>
    <property type="evidence" value="ECO:0007669"/>
    <property type="project" value="InterPro"/>
</dbReference>
<organism evidence="2 3">
    <name type="scientific">Candidatus Dojkabacteria bacterium</name>
    <dbReference type="NCBI Taxonomy" id="2099670"/>
    <lineage>
        <taxon>Bacteria</taxon>
        <taxon>Candidatus Dojkabacteria</taxon>
    </lineage>
</organism>
<dbReference type="InterPro" id="IPR013543">
    <property type="entry name" value="Ca/CaM-dep_prot_kinase-assoc"/>
</dbReference>
<sequence>EEQGLGDNCYIHSGMYNFEVGEEDNRETVEARFTFVWQKDSDGKWKIIHHHSSLRPK</sequence>
<proteinExistence type="predicted"/>
<dbReference type="InterPro" id="IPR032710">
    <property type="entry name" value="NTF2-like_dom_sf"/>
</dbReference>
<dbReference type="Gene3D" id="3.10.450.50">
    <property type="match status" value="1"/>
</dbReference>
<reference evidence="2" key="1">
    <citation type="submission" date="2020-04" db="EMBL/GenBank/DDBJ databases">
        <authorList>
            <person name="Zhang T."/>
        </authorList>
    </citation>
    <scope>NUCLEOTIDE SEQUENCE</scope>
    <source>
        <strain evidence="2">HKST-UBA10</strain>
    </source>
</reference>
<dbReference type="Pfam" id="PF08332">
    <property type="entry name" value="CaMKII_AD"/>
    <property type="match status" value="1"/>
</dbReference>